<evidence type="ECO:0008006" key="5">
    <source>
        <dbReference type="Google" id="ProtNLM"/>
    </source>
</evidence>
<evidence type="ECO:0000256" key="1">
    <source>
        <dbReference type="SAM" id="Coils"/>
    </source>
</evidence>
<keyword evidence="1" id="KW-0175">Coiled coil</keyword>
<sequence>MVFVNKEWLMDFKLMSFLRSFFSNIKMLFSSQPIQAAEGYFPVIDPDKIKAELRIVEQARAQGAVGVPDARDTRLTETEHQIMGTVGSLRAATYKSGEGWLKVIQQRLDSIDLTQQRNRTIQLGEEFERKADSVLSKRDGELQDLLRNAKATKTELDAFRAENRRSEAAPKMVEWTGYAVKVAILAGCCLVESVINANFFASGMVGGLLAGVVMAFCLAVINILGAFFIGRLTTNINHVRPIRRLAGYVLLLVAILWTCAVGGLVAYCRFVMPQIQDETVGNMHLIWQSISTLTNPFDSLESIALFLFTVLFGLIALVDGYKWSDPYPGYTKIYKKHFDKFQDLLGLIQELQVELEGIKEETLDEIEANVKTAKDAINKFRSSMGEKGVAKKKVTQHLVLAENTIRALTQAYRYENQMVRPADKPRPDYFNNEIVLDLEPFPDFGIEKDEARLAVQGELLQEMLSILEPTRAKVQSAFIQKFDQLQPLQGQI</sequence>
<reference evidence="3 4" key="1">
    <citation type="submission" date="2019-09" db="EMBL/GenBank/DDBJ databases">
        <authorList>
            <person name="Chandra G."/>
            <person name="Truman W A."/>
        </authorList>
    </citation>
    <scope>NUCLEOTIDE SEQUENCE [LARGE SCALE GENOMIC DNA]</scope>
    <source>
        <strain evidence="3">PS833</strain>
    </source>
</reference>
<dbReference type="AlphaFoldDB" id="A0A5E7FPU6"/>
<feature type="coiled-coil region" evidence="1">
    <location>
        <begin position="341"/>
        <end position="383"/>
    </location>
</feature>
<keyword evidence="2" id="KW-0472">Membrane</keyword>
<feature type="transmembrane region" description="Helical" evidence="2">
    <location>
        <begin position="245"/>
        <end position="267"/>
    </location>
</feature>
<gene>
    <name evidence="3" type="ORF">PS833_05750</name>
</gene>
<protein>
    <recommendedName>
        <fullName evidence="5">Transmembrane protein</fullName>
    </recommendedName>
</protein>
<accession>A0A5E7FPU6</accession>
<evidence type="ECO:0000313" key="4">
    <source>
        <dbReference type="Proteomes" id="UP000409037"/>
    </source>
</evidence>
<dbReference type="EMBL" id="CABVHU010000021">
    <property type="protein sequence ID" value="VVO40277.1"/>
    <property type="molecule type" value="Genomic_DNA"/>
</dbReference>
<keyword evidence="2" id="KW-0812">Transmembrane</keyword>
<feature type="coiled-coil region" evidence="1">
    <location>
        <begin position="142"/>
        <end position="169"/>
    </location>
</feature>
<proteinExistence type="predicted"/>
<evidence type="ECO:0000313" key="3">
    <source>
        <dbReference type="EMBL" id="VVO40277.1"/>
    </source>
</evidence>
<feature type="transmembrane region" description="Helical" evidence="2">
    <location>
        <begin position="178"/>
        <end position="201"/>
    </location>
</feature>
<evidence type="ECO:0000256" key="2">
    <source>
        <dbReference type="SAM" id="Phobius"/>
    </source>
</evidence>
<organism evidence="3 4">
    <name type="scientific">Pseudomonas fluorescens</name>
    <dbReference type="NCBI Taxonomy" id="294"/>
    <lineage>
        <taxon>Bacteria</taxon>
        <taxon>Pseudomonadati</taxon>
        <taxon>Pseudomonadota</taxon>
        <taxon>Gammaproteobacteria</taxon>
        <taxon>Pseudomonadales</taxon>
        <taxon>Pseudomonadaceae</taxon>
        <taxon>Pseudomonas</taxon>
    </lineage>
</organism>
<keyword evidence="2" id="KW-1133">Transmembrane helix</keyword>
<name>A0A5E7FPU6_PSEFL</name>
<feature type="transmembrane region" description="Helical" evidence="2">
    <location>
        <begin position="207"/>
        <end position="233"/>
    </location>
</feature>
<dbReference type="Proteomes" id="UP000409037">
    <property type="component" value="Unassembled WGS sequence"/>
</dbReference>
<feature type="transmembrane region" description="Helical" evidence="2">
    <location>
        <begin position="303"/>
        <end position="321"/>
    </location>
</feature>